<dbReference type="InterPro" id="IPR004682">
    <property type="entry name" value="TRAP_DctP"/>
</dbReference>
<dbReference type="NCBIfam" id="TIGR00787">
    <property type="entry name" value="dctP"/>
    <property type="match status" value="1"/>
</dbReference>
<accession>A0A1M6E4X6</accession>
<proteinExistence type="predicted"/>
<dbReference type="GO" id="GO:0030288">
    <property type="term" value="C:outer membrane-bounded periplasmic space"/>
    <property type="evidence" value="ECO:0007669"/>
    <property type="project" value="InterPro"/>
</dbReference>
<evidence type="ECO:0000313" key="3">
    <source>
        <dbReference type="Proteomes" id="UP000184510"/>
    </source>
</evidence>
<evidence type="ECO:0000313" key="2">
    <source>
        <dbReference type="EMBL" id="SHI80420.1"/>
    </source>
</evidence>
<dbReference type="GO" id="GO:0030246">
    <property type="term" value="F:carbohydrate binding"/>
    <property type="evidence" value="ECO:0007669"/>
    <property type="project" value="TreeGrafter"/>
</dbReference>
<dbReference type="RefSeq" id="WP_143158300.1">
    <property type="nucleotide sequence ID" value="NZ_FQYR01000002.1"/>
</dbReference>
<gene>
    <name evidence="2" type="ORF">SAMN02745181_0931</name>
</gene>
<keyword evidence="3" id="KW-1185">Reference proteome</keyword>
<dbReference type="CDD" id="cd13671">
    <property type="entry name" value="PBP2_TRAP_SBP_like_3"/>
    <property type="match status" value="1"/>
</dbReference>
<keyword evidence="2" id="KW-0675">Receptor</keyword>
<dbReference type="Pfam" id="PF03480">
    <property type="entry name" value="DctP"/>
    <property type="match status" value="1"/>
</dbReference>
<dbReference type="PANTHER" id="PTHR33376:SF2">
    <property type="entry name" value="DICARBOXYLATE-BINDING PERIPLASMIC PROTEIN"/>
    <property type="match status" value="1"/>
</dbReference>
<dbReference type="Gene3D" id="3.40.190.170">
    <property type="entry name" value="Bacterial extracellular solute-binding protein, family 7"/>
    <property type="match status" value="1"/>
</dbReference>
<reference evidence="2 3" key="1">
    <citation type="submission" date="2016-11" db="EMBL/GenBank/DDBJ databases">
        <authorList>
            <person name="Jaros S."/>
            <person name="Januszkiewicz K."/>
            <person name="Wedrychowicz H."/>
        </authorList>
    </citation>
    <scope>NUCLEOTIDE SEQUENCE [LARGE SCALE GENOMIC DNA]</scope>
    <source>
        <strain evidence="2 3">DSM 18772</strain>
    </source>
</reference>
<sequence>MKKSQLILGILLGALLASGLFAYLGKQQLSSSSTGSSQQRELSIAHTLPTSHPVHQGIERFAKRLEALSGGQMTCTIYPSGQLGSETQYLEKLQSGSIDIAKTSAGPIANFVPRMQVFSLPYLFRDREHYWKVLDGEVGQGMLDKLSDRGEGKPSGIQGICFYDAGSRNFYTKEPVTKPEDLKGMTIRVMKDPVAISMMETFGSTPKPMPGGEIYSALQRGNIQGAENNPPTFMKDSHWEVCKHFTFDHHSRIPDVLSMSSKTWNKLTDQEKEWIKTAARESSLFQRQLWQEQSDLATEAMKEKGVTIHRPDPALFEKAASATSSQFMKGEVKTLAEQIKSTQ</sequence>
<organism evidence="2 3">
    <name type="scientific">Rubritalea squalenifaciens DSM 18772</name>
    <dbReference type="NCBI Taxonomy" id="1123071"/>
    <lineage>
        <taxon>Bacteria</taxon>
        <taxon>Pseudomonadati</taxon>
        <taxon>Verrucomicrobiota</taxon>
        <taxon>Verrucomicrobiia</taxon>
        <taxon>Verrucomicrobiales</taxon>
        <taxon>Rubritaleaceae</taxon>
        <taxon>Rubritalea</taxon>
    </lineage>
</organism>
<dbReference type="AlphaFoldDB" id="A0A1M6E4X6"/>
<dbReference type="EMBL" id="FQYR01000002">
    <property type="protein sequence ID" value="SHI80420.1"/>
    <property type="molecule type" value="Genomic_DNA"/>
</dbReference>
<evidence type="ECO:0000256" key="1">
    <source>
        <dbReference type="ARBA" id="ARBA00022729"/>
    </source>
</evidence>
<name>A0A1M6E4X6_9BACT</name>
<dbReference type="InParanoid" id="A0A1M6E4X6"/>
<dbReference type="PIRSF" id="PIRSF006470">
    <property type="entry name" value="DctB"/>
    <property type="match status" value="1"/>
</dbReference>
<dbReference type="InterPro" id="IPR018389">
    <property type="entry name" value="DctP_fam"/>
</dbReference>
<dbReference type="Proteomes" id="UP000184510">
    <property type="component" value="Unassembled WGS sequence"/>
</dbReference>
<dbReference type="STRING" id="1123071.SAMN02745181_0931"/>
<dbReference type="GO" id="GO:0055085">
    <property type="term" value="P:transmembrane transport"/>
    <property type="evidence" value="ECO:0007669"/>
    <property type="project" value="InterPro"/>
</dbReference>
<dbReference type="FunCoup" id="A0A1M6E4X6">
    <property type="interactions" value="66"/>
</dbReference>
<protein>
    <submittedName>
        <fullName evidence="2">Tripartite ATP-independent transporter solute receptor, DctP family</fullName>
    </submittedName>
</protein>
<keyword evidence="1" id="KW-0732">Signal</keyword>
<dbReference type="PANTHER" id="PTHR33376">
    <property type="match status" value="1"/>
</dbReference>
<dbReference type="NCBIfam" id="NF037995">
    <property type="entry name" value="TRAP_S1"/>
    <property type="match status" value="1"/>
</dbReference>
<dbReference type="InterPro" id="IPR038404">
    <property type="entry name" value="TRAP_DctP_sf"/>
</dbReference>
<dbReference type="OrthoDB" id="9776801at2"/>